<dbReference type="CDD" id="cd06261">
    <property type="entry name" value="TM_PBP2"/>
    <property type="match status" value="1"/>
</dbReference>
<proteinExistence type="inferred from homology"/>
<dbReference type="PROSITE" id="PS50928">
    <property type="entry name" value="ABC_TM1"/>
    <property type="match status" value="1"/>
</dbReference>
<accession>A0A5C1A569</accession>
<sequence length="514" mass="57285">MKKLPSCRRFALALLLLSLPALATAQEKKPLRWGTDPTGGAPYIYRDKTGEYTGFEFELAEYLAEKLDRKSVLVEGDWANLPQQLKKPADVENGVDIILNGYELRKDLAAKYGVTRPYYVYRLTLMASKESDTTTWDDLPGKSVGVLGGSAAHRYVKKRYGRTVDLKTNPDVANVMKLVNDRRMDATVQDSPAATYFLSEYGGLKGVGEPVQAGDLPGYYVIYYRKSDVELGKALDGALSAGLRDGTFKKIYSQKKYDLWNADQEALLPTLDKPWPPENLPAEESPWPDLIEELLLSAGMTVFLAVTSFPLAMAIGLTVALGRVYGVRLVSIPLGIYVEVIRGTPLLLQLFFLYYVIPEMLLNTERDWFIWLAKEISPLRAGILGLAINYSAYEAENYRAGLLAIPKGQMEAALALGMSRRTAIRRVVVPQAWRIVIPPVTNDFIALFKDTAACSILFVTELTRKYNELFNFNRDLVIELAFLTAGLYLAMSYPLALLARRLERRLAGGKGGHP</sequence>
<feature type="signal peptide" evidence="10">
    <location>
        <begin position="1"/>
        <end position="23"/>
    </location>
</feature>
<evidence type="ECO:0000256" key="10">
    <source>
        <dbReference type="SAM" id="SignalP"/>
    </source>
</evidence>
<dbReference type="RefSeq" id="WP_149108461.1">
    <property type="nucleotide sequence ID" value="NZ_CP042425.1"/>
</dbReference>
<feature type="transmembrane region" description="Helical" evidence="9">
    <location>
        <begin position="294"/>
        <end position="322"/>
    </location>
</feature>
<evidence type="ECO:0000256" key="3">
    <source>
        <dbReference type="ARBA" id="ARBA00022448"/>
    </source>
</evidence>
<dbReference type="InterPro" id="IPR010065">
    <property type="entry name" value="AA_ABC_transptr_permease_3TM"/>
</dbReference>
<dbReference type="InterPro" id="IPR001638">
    <property type="entry name" value="Solute-binding_3/MltF_N"/>
</dbReference>
<dbReference type="Gene3D" id="1.10.3720.10">
    <property type="entry name" value="MetI-like"/>
    <property type="match status" value="1"/>
</dbReference>
<evidence type="ECO:0000256" key="7">
    <source>
        <dbReference type="ARBA" id="ARBA00022989"/>
    </source>
</evidence>
<evidence type="ECO:0000256" key="8">
    <source>
        <dbReference type="ARBA" id="ARBA00023136"/>
    </source>
</evidence>
<keyword evidence="6" id="KW-0029">Amino-acid transport</keyword>
<dbReference type="InterPro" id="IPR035906">
    <property type="entry name" value="MetI-like_sf"/>
</dbReference>
<dbReference type="Pfam" id="PF00497">
    <property type="entry name" value="SBP_bac_3"/>
    <property type="match status" value="1"/>
</dbReference>
<dbReference type="GO" id="GO:0022857">
    <property type="term" value="F:transmembrane transporter activity"/>
    <property type="evidence" value="ECO:0007669"/>
    <property type="project" value="InterPro"/>
</dbReference>
<dbReference type="PANTHER" id="PTHR30614:SF0">
    <property type="entry name" value="L-CYSTINE TRANSPORT SYSTEM PERMEASE PROTEIN TCYL"/>
    <property type="match status" value="1"/>
</dbReference>
<dbReference type="InterPro" id="IPR000515">
    <property type="entry name" value="MetI-like"/>
</dbReference>
<dbReference type="SUPFAM" id="SSF53850">
    <property type="entry name" value="Periplasmic binding protein-like II"/>
    <property type="match status" value="1"/>
</dbReference>
<keyword evidence="8 9" id="KW-0472">Membrane</keyword>
<dbReference type="CDD" id="cd13530">
    <property type="entry name" value="PBP2_peptides_like"/>
    <property type="match status" value="1"/>
</dbReference>
<keyword evidence="3 9" id="KW-0813">Transport</keyword>
<evidence type="ECO:0000256" key="5">
    <source>
        <dbReference type="ARBA" id="ARBA00022692"/>
    </source>
</evidence>
<name>A0A5C1A569_9BACT</name>
<dbReference type="GO" id="GO:0043190">
    <property type="term" value="C:ATP-binding cassette (ABC) transporter complex"/>
    <property type="evidence" value="ECO:0007669"/>
    <property type="project" value="InterPro"/>
</dbReference>
<keyword evidence="13" id="KW-1185">Reference proteome</keyword>
<evidence type="ECO:0000259" key="11">
    <source>
        <dbReference type="PROSITE" id="PS50928"/>
    </source>
</evidence>
<dbReference type="GO" id="GO:0006865">
    <property type="term" value="P:amino acid transport"/>
    <property type="evidence" value="ECO:0007669"/>
    <property type="project" value="UniProtKB-KW"/>
</dbReference>
<reference evidence="13" key="1">
    <citation type="submission" date="2019-08" db="EMBL/GenBank/DDBJ databases">
        <title>Limnoglobus roseus gen. nov., sp. nov., a novel freshwater planctomycete with a giant genome from the family Gemmataceae.</title>
        <authorList>
            <person name="Kulichevskaya I.S."/>
            <person name="Naumoff D.G."/>
            <person name="Miroshnikov K."/>
            <person name="Ivanova A."/>
            <person name="Philippov D.A."/>
            <person name="Hakobyan A."/>
            <person name="Rijpstra I.C."/>
            <person name="Sinninghe Damste J.S."/>
            <person name="Liesack W."/>
            <person name="Dedysh S.N."/>
        </authorList>
    </citation>
    <scope>NUCLEOTIDE SEQUENCE [LARGE SCALE GENOMIC DNA]</scope>
    <source>
        <strain evidence="13">PX52</strain>
    </source>
</reference>
<dbReference type="SMART" id="SM00062">
    <property type="entry name" value="PBPb"/>
    <property type="match status" value="1"/>
</dbReference>
<evidence type="ECO:0000313" key="13">
    <source>
        <dbReference type="Proteomes" id="UP000324974"/>
    </source>
</evidence>
<protein>
    <submittedName>
        <fullName evidence="12">Amino acid ABC transporter permease</fullName>
    </submittedName>
</protein>
<evidence type="ECO:0000256" key="9">
    <source>
        <dbReference type="RuleBase" id="RU363032"/>
    </source>
</evidence>
<dbReference type="Gene3D" id="3.40.190.10">
    <property type="entry name" value="Periplasmic binding protein-like II"/>
    <property type="match status" value="2"/>
</dbReference>
<gene>
    <name evidence="12" type="ORF">PX52LOC_00350</name>
</gene>
<organism evidence="12 13">
    <name type="scientific">Limnoglobus roseus</name>
    <dbReference type="NCBI Taxonomy" id="2598579"/>
    <lineage>
        <taxon>Bacteria</taxon>
        <taxon>Pseudomonadati</taxon>
        <taxon>Planctomycetota</taxon>
        <taxon>Planctomycetia</taxon>
        <taxon>Gemmatales</taxon>
        <taxon>Gemmataceae</taxon>
        <taxon>Limnoglobus</taxon>
    </lineage>
</organism>
<evidence type="ECO:0000256" key="1">
    <source>
        <dbReference type="ARBA" id="ARBA00004429"/>
    </source>
</evidence>
<comment type="similarity">
    <text evidence="2">Belongs to the binding-protein-dependent transport system permease family. HisMQ subfamily.</text>
</comment>
<feature type="chain" id="PRO_5023143351" evidence="10">
    <location>
        <begin position="24"/>
        <end position="514"/>
    </location>
</feature>
<dbReference type="InterPro" id="IPR043429">
    <property type="entry name" value="ArtM/GltK/GlnP/TcyL/YhdX-like"/>
</dbReference>
<feature type="domain" description="ABC transmembrane type-1" evidence="11">
    <location>
        <begin position="298"/>
        <end position="499"/>
    </location>
</feature>
<dbReference type="PANTHER" id="PTHR30614">
    <property type="entry name" value="MEMBRANE COMPONENT OF AMINO ACID ABC TRANSPORTER"/>
    <property type="match status" value="1"/>
</dbReference>
<dbReference type="Pfam" id="PF00528">
    <property type="entry name" value="BPD_transp_1"/>
    <property type="match status" value="1"/>
</dbReference>
<dbReference type="NCBIfam" id="TIGR01726">
    <property type="entry name" value="HEQRo_perm_3TM"/>
    <property type="match status" value="1"/>
</dbReference>
<evidence type="ECO:0000256" key="4">
    <source>
        <dbReference type="ARBA" id="ARBA00022475"/>
    </source>
</evidence>
<keyword evidence="4" id="KW-1003">Cell membrane</keyword>
<dbReference type="EMBL" id="CP042425">
    <property type="protein sequence ID" value="QEL13493.1"/>
    <property type="molecule type" value="Genomic_DNA"/>
</dbReference>
<evidence type="ECO:0000256" key="2">
    <source>
        <dbReference type="ARBA" id="ARBA00010072"/>
    </source>
</evidence>
<dbReference type="SUPFAM" id="SSF161098">
    <property type="entry name" value="MetI-like"/>
    <property type="match status" value="1"/>
</dbReference>
<dbReference type="KEGG" id="lrs:PX52LOC_00350"/>
<dbReference type="Proteomes" id="UP000324974">
    <property type="component" value="Chromosome"/>
</dbReference>
<feature type="transmembrane region" description="Helical" evidence="9">
    <location>
        <begin position="476"/>
        <end position="498"/>
    </location>
</feature>
<dbReference type="OrthoDB" id="9805999at2"/>
<feature type="transmembrane region" description="Helical" evidence="9">
    <location>
        <begin position="334"/>
        <end position="357"/>
    </location>
</feature>
<keyword evidence="7 9" id="KW-1133">Transmembrane helix</keyword>
<keyword evidence="5 9" id="KW-0812">Transmembrane</keyword>
<evidence type="ECO:0000256" key="6">
    <source>
        <dbReference type="ARBA" id="ARBA00022970"/>
    </source>
</evidence>
<evidence type="ECO:0000313" key="12">
    <source>
        <dbReference type="EMBL" id="QEL13493.1"/>
    </source>
</evidence>
<comment type="subcellular location">
    <subcellularLocation>
        <location evidence="1">Cell inner membrane</location>
        <topology evidence="1">Multi-pass membrane protein</topology>
    </subcellularLocation>
    <subcellularLocation>
        <location evidence="9">Cell membrane</location>
        <topology evidence="9">Multi-pass membrane protein</topology>
    </subcellularLocation>
</comment>
<dbReference type="AlphaFoldDB" id="A0A5C1A569"/>
<keyword evidence="10" id="KW-0732">Signal</keyword>